<dbReference type="PROSITE" id="PS01031">
    <property type="entry name" value="SHSP"/>
    <property type="match status" value="1"/>
</dbReference>
<evidence type="ECO:0000313" key="5">
    <source>
        <dbReference type="Proteomes" id="UP000199636"/>
    </source>
</evidence>
<dbReference type="InterPro" id="IPR031107">
    <property type="entry name" value="Small_HSP"/>
</dbReference>
<dbReference type="Pfam" id="PF00011">
    <property type="entry name" value="HSP20"/>
    <property type="match status" value="1"/>
</dbReference>
<dbReference type="InterPro" id="IPR002068">
    <property type="entry name" value="A-crystallin/Hsp20_dom"/>
</dbReference>
<dbReference type="RefSeq" id="WP_090265257.1">
    <property type="nucleotide sequence ID" value="NZ_FNDS01000008.1"/>
</dbReference>
<evidence type="ECO:0000259" key="3">
    <source>
        <dbReference type="PROSITE" id="PS01031"/>
    </source>
</evidence>
<reference evidence="5" key="1">
    <citation type="submission" date="2016-10" db="EMBL/GenBank/DDBJ databases">
        <authorList>
            <person name="Varghese N."/>
            <person name="Submissions S."/>
        </authorList>
    </citation>
    <scope>NUCLEOTIDE SEQUENCE [LARGE SCALE GENOMIC DNA]</scope>
    <source>
        <strain evidence="5">CCM 7469</strain>
    </source>
</reference>
<dbReference type="OrthoDB" id="9792695at2"/>
<proteinExistence type="inferred from homology"/>
<evidence type="ECO:0000256" key="2">
    <source>
        <dbReference type="RuleBase" id="RU003616"/>
    </source>
</evidence>
<dbReference type="InterPro" id="IPR008978">
    <property type="entry name" value="HSP20-like_chaperone"/>
</dbReference>
<dbReference type="STRING" id="428992.SAMN05216272_108224"/>
<comment type="similarity">
    <text evidence="1 2">Belongs to the small heat shock protein (HSP20) family.</text>
</comment>
<evidence type="ECO:0000313" key="4">
    <source>
        <dbReference type="EMBL" id="SDI37847.1"/>
    </source>
</evidence>
<sequence length="147" mass="16700">MSLVRWNPFREIEDFLNSQYPRQLGKGSGASQELMTMSDWAPAVDISETPQTYVIKAELAGIKREDIKVKLENGMLSLSGERKYEKDDKDSKQHRVERFYGSFSRSFSLPEDANEDQIKADYADGVLTLTVPKREGKPASTRHIEIG</sequence>
<dbReference type="SUPFAM" id="SSF49764">
    <property type="entry name" value="HSP20-like chaperones"/>
    <property type="match status" value="1"/>
</dbReference>
<dbReference type="Proteomes" id="UP000199636">
    <property type="component" value="Unassembled WGS sequence"/>
</dbReference>
<accession>A0A1G8K3B1</accession>
<organism evidence="4 5">
    <name type="scientific">Pseudomonas panipatensis</name>
    <dbReference type="NCBI Taxonomy" id="428992"/>
    <lineage>
        <taxon>Bacteria</taxon>
        <taxon>Pseudomonadati</taxon>
        <taxon>Pseudomonadota</taxon>
        <taxon>Gammaproteobacteria</taxon>
        <taxon>Pseudomonadales</taxon>
        <taxon>Pseudomonadaceae</taxon>
        <taxon>Pseudomonas</taxon>
    </lineage>
</organism>
<dbReference type="EMBL" id="FNDS01000008">
    <property type="protein sequence ID" value="SDI37847.1"/>
    <property type="molecule type" value="Genomic_DNA"/>
</dbReference>
<evidence type="ECO:0000256" key="1">
    <source>
        <dbReference type="PROSITE-ProRule" id="PRU00285"/>
    </source>
</evidence>
<name>A0A1G8K3B1_9PSED</name>
<keyword evidence="5" id="KW-1185">Reference proteome</keyword>
<protein>
    <submittedName>
        <fullName evidence="4">HSP20 family protein</fullName>
    </submittedName>
</protein>
<feature type="domain" description="SHSP" evidence="3">
    <location>
        <begin position="35"/>
        <end position="147"/>
    </location>
</feature>
<gene>
    <name evidence="4" type="ORF">SAMN05216272_108224</name>
</gene>
<dbReference type="PANTHER" id="PTHR11527">
    <property type="entry name" value="HEAT-SHOCK PROTEIN 20 FAMILY MEMBER"/>
    <property type="match status" value="1"/>
</dbReference>
<dbReference type="AlphaFoldDB" id="A0A1G8K3B1"/>
<dbReference type="CDD" id="cd06464">
    <property type="entry name" value="ACD_sHsps-like"/>
    <property type="match status" value="1"/>
</dbReference>
<dbReference type="Gene3D" id="2.60.40.790">
    <property type="match status" value="1"/>
</dbReference>